<protein>
    <submittedName>
        <fullName evidence="1">Uncharacterized protein</fullName>
    </submittedName>
</protein>
<accession>A0A8X6XGY2</accession>
<sequence>MAYIFKKNHSEKKRNFAKSVSIAFFPLTLLESMTDLSRLVGSNYCSDNIIGSLIGNQVPSSSIRTSTIQESESIPNEHHISKQCETFTSKPIEIFPNIAPVAPR</sequence>
<name>A0A8X6XGY2_9ARAC</name>
<organism evidence="1 2">
    <name type="scientific">Trichonephila inaurata madagascariensis</name>
    <dbReference type="NCBI Taxonomy" id="2747483"/>
    <lineage>
        <taxon>Eukaryota</taxon>
        <taxon>Metazoa</taxon>
        <taxon>Ecdysozoa</taxon>
        <taxon>Arthropoda</taxon>
        <taxon>Chelicerata</taxon>
        <taxon>Arachnida</taxon>
        <taxon>Araneae</taxon>
        <taxon>Araneomorphae</taxon>
        <taxon>Entelegynae</taxon>
        <taxon>Araneoidea</taxon>
        <taxon>Nephilidae</taxon>
        <taxon>Trichonephila</taxon>
        <taxon>Trichonephila inaurata</taxon>
    </lineage>
</organism>
<reference evidence="1" key="1">
    <citation type="submission" date="2020-08" db="EMBL/GenBank/DDBJ databases">
        <title>Multicomponent nature underlies the extraordinary mechanical properties of spider dragline silk.</title>
        <authorList>
            <person name="Kono N."/>
            <person name="Nakamura H."/>
            <person name="Mori M."/>
            <person name="Yoshida Y."/>
            <person name="Ohtoshi R."/>
            <person name="Malay A.D."/>
            <person name="Moran D.A.P."/>
            <person name="Tomita M."/>
            <person name="Numata K."/>
            <person name="Arakawa K."/>
        </authorList>
    </citation>
    <scope>NUCLEOTIDE SEQUENCE</scope>
</reference>
<proteinExistence type="predicted"/>
<gene>
    <name evidence="1" type="ORF">TNIN_204141</name>
</gene>
<dbReference type="EMBL" id="BMAV01008959">
    <property type="protein sequence ID" value="GFY52911.1"/>
    <property type="molecule type" value="Genomic_DNA"/>
</dbReference>
<dbReference type="Proteomes" id="UP000886998">
    <property type="component" value="Unassembled WGS sequence"/>
</dbReference>
<dbReference type="AlphaFoldDB" id="A0A8X6XGY2"/>
<evidence type="ECO:0000313" key="1">
    <source>
        <dbReference type="EMBL" id="GFY52911.1"/>
    </source>
</evidence>
<keyword evidence="2" id="KW-1185">Reference proteome</keyword>
<comment type="caution">
    <text evidence="1">The sequence shown here is derived from an EMBL/GenBank/DDBJ whole genome shotgun (WGS) entry which is preliminary data.</text>
</comment>
<evidence type="ECO:0000313" key="2">
    <source>
        <dbReference type="Proteomes" id="UP000886998"/>
    </source>
</evidence>